<sequence length="197" mass="23859">MRLLKDWKRSIHNFYENKVHNISEAKKGNTIKNVWGKSNLAKEGKDVEEFFKFLKTHLELRDVWHLINEDIVVHDIPIEFEKHIERVVLDDDDRILDEYYNNSSNRKFMKEEFRCLNNLIYKMFIIHYLFKYDYKTKIEFILYPFSSKNLWENPTYKTDDLIIESTWNHDFVEPALITYYMASKYAETGIIGELSQP</sequence>
<reference evidence="1 2" key="1">
    <citation type="journal article" date="2019" name="Environ. Microbiol.">
        <title>At the nexus of three kingdoms: the genome of the mycorrhizal fungus Gigaspora margarita provides insights into plant, endobacterial and fungal interactions.</title>
        <authorList>
            <person name="Venice F."/>
            <person name="Ghignone S."/>
            <person name="Salvioli di Fossalunga A."/>
            <person name="Amselem J."/>
            <person name="Novero M."/>
            <person name="Xianan X."/>
            <person name="Sedzielewska Toro K."/>
            <person name="Morin E."/>
            <person name="Lipzen A."/>
            <person name="Grigoriev I.V."/>
            <person name="Henrissat B."/>
            <person name="Martin F.M."/>
            <person name="Bonfante P."/>
        </authorList>
    </citation>
    <scope>NUCLEOTIDE SEQUENCE [LARGE SCALE GENOMIC DNA]</scope>
    <source>
        <strain evidence="1 2">BEG34</strain>
    </source>
</reference>
<dbReference type="AlphaFoldDB" id="A0A8H4ABG3"/>
<dbReference type="EMBL" id="WTPW01000944">
    <property type="protein sequence ID" value="KAF0468311.1"/>
    <property type="molecule type" value="Genomic_DNA"/>
</dbReference>
<evidence type="ECO:0000313" key="1">
    <source>
        <dbReference type="EMBL" id="KAF0468311.1"/>
    </source>
</evidence>
<evidence type="ECO:0000313" key="2">
    <source>
        <dbReference type="Proteomes" id="UP000439903"/>
    </source>
</evidence>
<keyword evidence="2" id="KW-1185">Reference proteome</keyword>
<accession>A0A8H4ABG3</accession>
<dbReference type="Proteomes" id="UP000439903">
    <property type="component" value="Unassembled WGS sequence"/>
</dbReference>
<organism evidence="1 2">
    <name type="scientific">Gigaspora margarita</name>
    <dbReference type="NCBI Taxonomy" id="4874"/>
    <lineage>
        <taxon>Eukaryota</taxon>
        <taxon>Fungi</taxon>
        <taxon>Fungi incertae sedis</taxon>
        <taxon>Mucoromycota</taxon>
        <taxon>Glomeromycotina</taxon>
        <taxon>Glomeromycetes</taxon>
        <taxon>Diversisporales</taxon>
        <taxon>Gigasporaceae</taxon>
        <taxon>Gigaspora</taxon>
    </lineage>
</organism>
<comment type="caution">
    <text evidence="1">The sequence shown here is derived from an EMBL/GenBank/DDBJ whole genome shotgun (WGS) entry which is preliminary data.</text>
</comment>
<protein>
    <submittedName>
        <fullName evidence="1">Uncharacterized protein</fullName>
    </submittedName>
</protein>
<gene>
    <name evidence="1" type="ORF">F8M41_025851</name>
</gene>
<name>A0A8H4ABG3_GIGMA</name>
<proteinExistence type="predicted"/>